<dbReference type="PANTHER" id="PTHR43711">
    <property type="entry name" value="TWO-COMPONENT HISTIDINE KINASE"/>
    <property type="match status" value="1"/>
</dbReference>
<keyword evidence="6" id="KW-0902">Two-component regulatory system</keyword>
<dbReference type="InterPro" id="IPR005467">
    <property type="entry name" value="His_kinase_dom"/>
</dbReference>
<keyword evidence="5" id="KW-0418">Kinase</keyword>
<dbReference type="SUPFAM" id="SSF55874">
    <property type="entry name" value="ATPase domain of HSP90 chaperone/DNA topoisomerase II/histidine kinase"/>
    <property type="match status" value="1"/>
</dbReference>
<evidence type="ECO:0000256" key="5">
    <source>
        <dbReference type="ARBA" id="ARBA00022777"/>
    </source>
</evidence>
<dbReference type="PROSITE" id="PS50109">
    <property type="entry name" value="HIS_KIN"/>
    <property type="match status" value="1"/>
</dbReference>
<dbReference type="SUPFAM" id="SSF47384">
    <property type="entry name" value="Homodimeric domain of signal transducing histidine kinase"/>
    <property type="match status" value="1"/>
</dbReference>
<evidence type="ECO:0000256" key="3">
    <source>
        <dbReference type="ARBA" id="ARBA00022553"/>
    </source>
</evidence>
<evidence type="ECO:0000256" key="7">
    <source>
        <dbReference type="SAM" id="Phobius"/>
    </source>
</evidence>
<gene>
    <name evidence="9" type="primary">sasA_22</name>
    <name evidence="9" type="ORF">SPACI_056060</name>
</gene>
<dbReference type="PANTHER" id="PTHR43711:SF26">
    <property type="entry name" value="SENSOR HISTIDINE KINASE RCSC"/>
    <property type="match status" value="1"/>
</dbReference>
<reference evidence="9" key="1">
    <citation type="submission" date="2024-05" db="EMBL/GenBank/DDBJ databases">
        <title>Isolation and characterization of Sporomusa carbonis sp. nov., a carboxydotrophic hydrogenogen in the genus of Sporomusa isolated from a charcoal burning pile.</title>
        <authorList>
            <person name="Boeer T."/>
            <person name="Rosenbaum F."/>
            <person name="Eysell L."/>
            <person name="Mueller V."/>
            <person name="Daniel R."/>
            <person name="Poehlein A."/>
        </authorList>
    </citation>
    <scope>NUCLEOTIDE SEQUENCE [LARGE SCALE GENOMIC DNA]</scope>
    <source>
        <strain evidence="9">DSM 3132</strain>
    </source>
</reference>
<proteinExistence type="predicted"/>
<dbReference type="SMART" id="SM00388">
    <property type="entry name" value="HisKA"/>
    <property type="match status" value="1"/>
</dbReference>
<name>A0ABZ3JB28_SPOA4</name>
<accession>A0ABZ3JB28</accession>
<feature type="domain" description="Histidine kinase" evidence="8">
    <location>
        <begin position="206"/>
        <end position="423"/>
    </location>
</feature>
<keyword evidence="4 9" id="KW-0808">Transferase</keyword>
<dbReference type="SMART" id="SM00387">
    <property type="entry name" value="HATPase_c"/>
    <property type="match status" value="1"/>
</dbReference>
<keyword evidence="7" id="KW-0472">Membrane</keyword>
<dbReference type="EC" id="2.7.13.3" evidence="2"/>
<keyword evidence="10" id="KW-1185">Reference proteome</keyword>
<feature type="transmembrane region" description="Helical" evidence="7">
    <location>
        <begin position="12"/>
        <end position="32"/>
    </location>
</feature>
<keyword evidence="3" id="KW-0597">Phosphoprotein</keyword>
<evidence type="ECO:0000256" key="4">
    <source>
        <dbReference type="ARBA" id="ARBA00022679"/>
    </source>
</evidence>
<dbReference type="InterPro" id="IPR003661">
    <property type="entry name" value="HisK_dim/P_dom"/>
</dbReference>
<evidence type="ECO:0000313" key="10">
    <source>
        <dbReference type="Proteomes" id="UP000216052"/>
    </source>
</evidence>
<dbReference type="InterPro" id="IPR036097">
    <property type="entry name" value="HisK_dim/P_sf"/>
</dbReference>
<keyword evidence="7" id="KW-1133">Transmembrane helix</keyword>
<dbReference type="Proteomes" id="UP000216052">
    <property type="component" value="Chromosome"/>
</dbReference>
<organism evidence="9 10">
    <name type="scientific">Sporomusa acidovorans (strain ATCC 49682 / DSM 3132 / Mol)</name>
    <dbReference type="NCBI Taxonomy" id="1123286"/>
    <lineage>
        <taxon>Bacteria</taxon>
        <taxon>Bacillati</taxon>
        <taxon>Bacillota</taxon>
        <taxon>Negativicutes</taxon>
        <taxon>Selenomonadales</taxon>
        <taxon>Sporomusaceae</taxon>
        <taxon>Sporomusa</taxon>
    </lineage>
</organism>
<dbReference type="InterPro" id="IPR036890">
    <property type="entry name" value="HATPase_C_sf"/>
</dbReference>
<dbReference type="Pfam" id="PF02518">
    <property type="entry name" value="HATPase_c"/>
    <property type="match status" value="1"/>
</dbReference>
<evidence type="ECO:0000256" key="2">
    <source>
        <dbReference type="ARBA" id="ARBA00012438"/>
    </source>
</evidence>
<dbReference type="InterPro" id="IPR050736">
    <property type="entry name" value="Sensor_HK_Regulatory"/>
</dbReference>
<dbReference type="RefSeq" id="WP_093796880.1">
    <property type="nucleotide sequence ID" value="NZ_CP155571.1"/>
</dbReference>
<evidence type="ECO:0000256" key="1">
    <source>
        <dbReference type="ARBA" id="ARBA00000085"/>
    </source>
</evidence>
<feature type="transmembrane region" description="Helical" evidence="7">
    <location>
        <begin position="163"/>
        <end position="186"/>
    </location>
</feature>
<protein>
    <recommendedName>
        <fullName evidence="2">histidine kinase</fullName>
        <ecNumber evidence="2">2.7.13.3</ecNumber>
    </recommendedName>
</protein>
<evidence type="ECO:0000313" key="9">
    <source>
        <dbReference type="EMBL" id="XFO75485.1"/>
    </source>
</evidence>
<evidence type="ECO:0000259" key="8">
    <source>
        <dbReference type="PROSITE" id="PS50109"/>
    </source>
</evidence>
<comment type="catalytic activity">
    <reaction evidence="1">
        <text>ATP + protein L-histidine = ADP + protein N-phospho-L-histidine.</text>
        <dbReference type="EC" id="2.7.13.3"/>
    </reaction>
</comment>
<dbReference type="InterPro" id="IPR004358">
    <property type="entry name" value="Sig_transdc_His_kin-like_C"/>
</dbReference>
<dbReference type="PRINTS" id="PR00344">
    <property type="entry name" value="BCTRLSENSOR"/>
</dbReference>
<dbReference type="CDD" id="cd00082">
    <property type="entry name" value="HisKA"/>
    <property type="match status" value="1"/>
</dbReference>
<dbReference type="EMBL" id="CP155571">
    <property type="protein sequence ID" value="XFO75485.1"/>
    <property type="molecule type" value="Genomic_DNA"/>
</dbReference>
<sequence length="424" mass="48220">MFQRTLVRLTTLNSFVFFIIYFLFTAILYGYLSYRLFDRLDEAMRLHASGFRLENGIIVPLERPILDPRIFVLIRSSDGHTLNPFPFRETELANYELTNVDEIISDVATGELKTKDYKGHVYRMMRWPYRYQEDLYDSTKNFRIESIFVISIVDSEMHLLNSFLWLIIGGGIISIIVIILAGFFLAKRAMVPIQEAWEKQQQFVSDVSHELRSPLTGIYSNAELMLRHPNKTVQEECHRITAIMQEAKRMIKLISSLLTLARSDAGKAEISLNLVNLSDVVNEVISHFKVFTEINHINLAANIEANIEVVADRDRMHQLLVILLDNAFKFTPAGGQVTIACYLANKNAIISVQDTGVGIDPENIARIFDRFFRADKSRSRDSGGTGLGLSIAKWIVDKHAGKIDVKSTIGKGTKFTVSIPILRK</sequence>
<keyword evidence="7" id="KW-0812">Transmembrane</keyword>
<dbReference type="Pfam" id="PF00512">
    <property type="entry name" value="HisKA"/>
    <property type="match status" value="1"/>
</dbReference>
<dbReference type="GO" id="GO:0016740">
    <property type="term" value="F:transferase activity"/>
    <property type="evidence" value="ECO:0007669"/>
    <property type="project" value="UniProtKB-KW"/>
</dbReference>
<dbReference type="Gene3D" id="1.10.287.130">
    <property type="match status" value="1"/>
</dbReference>
<dbReference type="InterPro" id="IPR003594">
    <property type="entry name" value="HATPase_dom"/>
</dbReference>
<evidence type="ECO:0000256" key="6">
    <source>
        <dbReference type="ARBA" id="ARBA00023012"/>
    </source>
</evidence>
<dbReference type="Gene3D" id="3.30.565.10">
    <property type="entry name" value="Histidine kinase-like ATPase, C-terminal domain"/>
    <property type="match status" value="1"/>
</dbReference>